<dbReference type="InterPro" id="IPR004919">
    <property type="entry name" value="GmrSD_N"/>
</dbReference>
<name>A0AAW4NMW3_9BACT</name>
<feature type="domain" description="GmrSD restriction endonucleases C-terminal" evidence="2">
    <location>
        <begin position="391"/>
        <end position="549"/>
    </location>
</feature>
<evidence type="ECO:0000313" key="4">
    <source>
        <dbReference type="Proteomes" id="UP001196873"/>
    </source>
</evidence>
<dbReference type="AlphaFoldDB" id="A0AAW4NMW3"/>
<keyword evidence="3" id="KW-0540">Nuclease</keyword>
<gene>
    <name evidence="3" type="ORF">KZY68_10195</name>
</gene>
<dbReference type="PANTHER" id="PTHR35149:SF2">
    <property type="entry name" value="DUF262 DOMAIN-CONTAINING PROTEIN"/>
    <property type="match status" value="1"/>
</dbReference>
<accession>A0AAW4NMW3</accession>
<comment type="caution">
    <text evidence="3">The sequence shown here is derived from an EMBL/GenBank/DDBJ whole genome shotgun (WGS) entry which is preliminary data.</text>
</comment>
<dbReference type="EMBL" id="JAHXRF010000015">
    <property type="protein sequence ID" value="MBW4866363.1"/>
    <property type="molecule type" value="Genomic_DNA"/>
</dbReference>
<protein>
    <submittedName>
        <fullName evidence="3">DUF262 domain-containing HNH endonuclease family protein</fullName>
    </submittedName>
</protein>
<evidence type="ECO:0000259" key="1">
    <source>
        <dbReference type="Pfam" id="PF03235"/>
    </source>
</evidence>
<dbReference type="InterPro" id="IPR011089">
    <property type="entry name" value="GmrSD_C"/>
</dbReference>
<evidence type="ECO:0000259" key="2">
    <source>
        <dbReference type="Pfam" id="PF07510"/>
    </source>
</evidence>
<dbReference type="Pfam" id="PF03235">
    <property type="entry name" value="GmrSD_N"/>
    <property type="match status" value="1"/>
</dbReference>
<evidence type="ECO:0000313" key="3">
    <source>
        <dbReference type="EMBL" id="MBW4866363.1"/>
    </source>
</evidence>
<organism evidence="3 4">
    <name type="scientific">Segatella salivae</name>
    <dbReference type="NCBI Taxonomy" id="228604"/>
    <lineage>
        <taxon>Bacteria</taxon>
        <taxon>Pseudomonadati</taxon>
        <taxon>Bacteroidota</taxon>
        <taxon>Bacteroidia</taxon>
        <taxon>Bacteroidales</taxon>
        <taxon>Prevotellaceae</taxon>
        <taxon>Segatella</taxon>
    </lineage>
</organism>
<dbReference type="Proteomes" id="UP001196873">
    <property type="component" value="Unassembled WGS sequence"/>
</dbReference>
<keyword evidence="3" id="KW-0255">Endonuclease</keyword>
<feature type="domain" description="GmrSD restriction endonucleases N-terminal" evidence="1">
    <location>
        <begin position="14"/>
        <end position="208"/>
    </location>
</feature>
<dbReference type="RefSeq" id="WP_219428553.1">
    <property type="nucleotide sequence ID" value="NZ_JAHXRD010000026.1"/>
</dbReference>
<dbReference type="GO" id="GO:0004519">
    <property type="term" value="F:endonuclease activity"/>
    <property type="evidence" value="ECO:0007669"/>
    <property type="project" value="UniProtKB-KW"/>
</dbReference>
<sequence>MTEIKNTITLREYIEKLYNDGHFVIPDYQRGYIWGQYNPNHASKDGQDSVSYLVCSILSGYKENRKDVFLQGITVHTGPPTHDITLVDGQQRTTFFYLLLKYLGFADYIAIKYEIRGNSDIFLSQLNVEDCEENEEEPYQDIYFFKKTLRTFKNLIKDEDKNKLLEYVLDHVRFLYINIPPEKAKLVFSMMNGNKAIMLQEELIKSELLRCSSVNTDFIKEAENISIRNRFAHEWDKWLYWWNDKDVKKYFKCDRQLGWLLPLTANTERVSFEDFKEKCIGGQNVREAKASFRKMRLLQKSIEDAYNAPLVYNLMGAILCIRYKSERFEFLKWYFDLVGRIDHTEAYKELRRYFDWACINMTHKEIIDKNIDAYNERRLAFLDALKMVDLYRNGYETGARWLLRCNILEDCSQNKSEGRKFNYAIWEERSLEHIYPKSKVLHYESNMPLDYDDNPIPLEMTGNYTLNRESIVYHKGMPDEVRASEHSIGNLVLLYKNDNSKFNAADFEQKKSLYFTIKDDSGFQSRHLLHTVSVFASSKWDGKDIAQHYVNEINRFNSEYTENYES</sequence>
<dbReference type="Pfam" id="PF07510">
    <property type="entry name" value="GmrSD_C"/>
    <property type="match status" value="1"/>
</dbReference>
<proteinExistence type="predicted"/>
<dbReference type="PANTHER" id="PTHR35149">
    <property type="entry name" value="SLL5132 PROTEIN"/>
    <property type="match status" value="1"/>
</dbReference>
<keyword evidence="3" id="KW-0378">Hydrolase</keyword>
<reference evidence="3" key="1">
    <citation type="submission" date="2021-07" db="EMBL/GenBank/DDBJ databases">
        <title>Genomic diversity and antimicrobial resistance of Prevotella spp. isolated from chronic lung disease airways.</title>
        <authorList>
            <person name="Webb K.A."/>
            <person name="Olagoke O.S."/>
            <person name="Baird T."/>
            <person name="Neill J."/>
            <person name="Pham A."/>
            <person name="Wells T.J."/>
            <person name="Ramsay K.A."/>
            <person name="Bell S.C."/>
            <person name="Sarovich D.S."/>
            <person name="Price E.P."/>
        </authorList>
    </citation>
    <scope>NUCLEOTIDE SEQUENCE</scope>
    <source>
        <strain evidence="3">SCHI0047.S.3</strain>
    </source>
</reference>